<accession>A0A8B7CQ42</accession>
<dbReference type="AlphaFoldDB" id="A0A8B7CQ42"/>
<dbReference type="KEGG" id="pda:103717348"/>
<evidence type="ECO:0000313" key="2">
    <source>
        <dbReference type="RefSeq" id="XP_008803909.2"/>
    </source>
</evidence>
<dbReference type="GeneID" id="103717348"/>
<sequence length="199" mass="21866">MLPAPTRPPSRWALTGPFSWCCDTSGCLSSWCCRGCAGGSGMRSLATGFCGSTPPSSRAAKLKSLSPLDCWKITDAGLLQVADRNPGITKLYGPGCIYSTADGVTKVVKQLFECKGNLKHLHLHGLCRISKEHPDVLNSFLCKNDPQQISRPSFYRYRHSLSMNQPTALRWDHITDFGCINSSLCNYLISEIDELAVEH</sequence>
<protein>
    <submittedName>
        <fullName evidence="2">Uncharacterized protein LOC103717348</fullName>
    </submittedName>
</protein>
<dbReference type="Gene3D" id="3.80.10.10">
    <property type="entry name" value="Ribonuclease Inhibitor"/>
    <property type="match status" value="1"/>
</dbReference>
<dbReference type="InterPro" id="IPR032675">
    <property type="entry name" value="LRR_dom_sf"/>
</dbReference>
<gene>
    <name evidence="2" type="primary">LOC103717348</name>
</gene>
<dbReference type="RefSeq" id="XP_008803909.2">
    <property type="nucleotide sequence ID" value="XM_008805687.4"/>
</dbReference>
<keyword evidence="1" id="KW-1185">Reference proteome</keyword>
<dbReference type="Proteomes" id="UP000228380">
    <property type="component" value="Unplaced"/>
</dbReference>
<reference evidence="2" key="1">
    <citation type="submission" date="2025-08" db="UniProtKB">
        <authorList>
            <consortium name="RefSeq"/>
        </authorList>
    </citation>
    <scope>IDENTIFICATION</scope>
    <source>
        <tissue evidence="2">Young leaves</tissue>
    </source>
</reference>
<name>A0A8B7CQ42_PHODC</name>
<evidence type="ECO:0000313" key="1">
    <source>
        <dbReference type="Proteomes" id="UP000228380"/>
    </source>
</evidence>
<dbReference type="OrthoDB" id="10044893at2759"/>
<organism evidence="1 2">
    <name type="scientific">Phoenix dactylifera</name>
    <name type="common">Date palm</name>
    <dbReference type="NCBI Taxonomy" id="42345"/>
    <lineage>
        <taxon>Eukaryota</taxon>
        <taxon>Viridiplantae</taxon>
        <taxon>Streptophyta</taxon>
        <taxon>Embryophyta</taxon>
        <taxon>Tracheophyta</taxon>
        <taxon>Spermatophyta</taxon>
        <taxon>Magnoliopsida</taxon>
        <taxon>Liliopsida</taxon>
        <taxon>Arecaceae</taxon>
        <taxon>Coryphoideae</taxon>
        <taxon>Phoeniceae</taxon>
        <taxon>Phoenix</taxon>
    </lineage>
</organism>
<proteinExistence type="predicted"/>